<dbReference type="OrthoDB" id="190089at2759"/>
<gene>
    <name evidence="2" type="ORF">GWI33_014190</name>
</gene>
<dbReference type="Pfam" id="PF02958">
    <property type="entry name" value="EcKL"/>
    <property type="match status" value="1"/>
</dbReference>
<dbReference type="SUPFAM" id="SSF56112">
    <property type="entry name" value="Protein kinase-like (PK-like)"/>
    <property type="match status" value="1"/>
</dbReference>
<organism evidence="2 3">
    <name type="scientific">Rhynchophorus ferrugineus</name>
    <name type="common">Red palm weevil</name>
    <name type="synonym">Curculio ferrugineus</name>
    <dbReference type="NCBI Taxonomy" id="354439"/>
    <lineage>
        <taxon>Eukaryota</taxon>
        <taxon>Metazoa</taxon>
        <taxon>Ecdysozoa</taxon>
        <taxon>Arthropoda</taxon>
        <taxon>Hexapoda</taxon>
        <taxon>Insecta</taxon>
        <taxon>Pterygota</taxon>
        <taxon>Neoptera</taxon>
        <taxon>Endopterygota</taxon>
        <taxon>Coleoptera</taxon>
        <taxon>Polyphaga</taxon>
        <taxon>Cucujiformia</taxon>
        <taxon>Curculionidae</taxon>
        <taxon>Dryophthorinae</taxon>
        <taxon>Rhynchophorus</taxon>
    </lineage>
</organism>
<dbReference type="AlphaFoldDB" id="A0A834I6L8"/>
<dbReference type="EMBL" id="JAACXV010013576">
    <property type="protein sequence ID" value="KAF7273063.1"/>
    <property type="molecule type" value="Genomic_DNA"/>
</dbReference>
<reference evidence="2" key="1">
    <citation type="submission" date="2020-08" db="EMBL/GenBank/DDBJ databases">
        <title>Genome sequencing and assembly of the red palm weevil Rhynchophorus ferrugineus.</title>
        <authorList>
            <person name="Dias G.B."/>
            <person name="Bergman C.M."/>
            <person name="Manee M."/>
        </authorList>
    </citation>
    <scope>NUCLEOTIDE SEQUENCE</scope>
    <source>
        <strain evidence="2">AA-2017</strain>
        <tissue evidence="2">Whole larva</tissue>
    </source>
</reference>
<dbReference type="InterPro" id="IPR004119">
    <property type="entry name" value="EcKL"/>
</dbReference>
<evidence type="ECO:0000259" key="1">
    <source>
        <dbReference type="SMART" id="SM00587"/>
    </source>
</evidence>
<keyword evidence="3" id="KW-1185">Reference proteome</keyword>
<dbReference type="SMART" id="SM00587">
    <property type="entry name" value="CHK"/>
    <property type="match status" value="1"/>
</dbReference>
<protein>
    <recommendedName>
        <fullName evidence="1">CHK kinase-like domain-containing protein</fullName>
    </recommendedName>
</protein>
<dbReference type="PANTHER" id="PTHR11012">
    <property type="entry name" value="PROTEIN KINASE-LIKE DOMAIN-CONTAINING"/>
    <property type="match status" value="1"/>
</dbReference>
<name>A0A834I6L8_RHYFE</name>
<dbReference type="InterPro" id="IPR015897">
    <property type="entry name" value="CHK_kinase-like"/>
</dbReference>
<dbReference type="PANTHER" id="PTHR11012:SF30">
    <property type="entry name" value="PROTEIN KINASE-LIKE DOMAIN-CONTAINING"/>
    <property type="match status" value="1"/>
</dbReference>
<evidence type="ECO:0000313" key="2">
    <source>
        <dbReference type="EMBL" id="KAF7273063.1"/>
    </source>
</evidence>
<evidence type="ECO:0000313" key="3">
    <source>
        <dbReference type="Proteomes" id="UP000625711"/>
    </source>
</evidence>
<feature type="domain" description="CHK kinase-like" evidence="1">
    <location>
        <begin position="121"/>
        <end position="312"/>
    </location>
</feature>
<accession>A0A834I6L8</accession>
<sequence>MSDSNDLKQVIDGILRSVAESQNFDSYEANSDLNVDTGDGFLGQFITGSVKDKTTGEIINVVIKKSPKLAFNNFTFKNEIAFYSIIFPALRSLQTETGVSTKFDHITRYFSGSTDPEKLYVAMEDLRLMDYVMHDKKKYLDQKHLRYIFRLYGRFHALSFVLKKQNHDKFASLVSETVQIFEKMGEGLIKVIEPCVVAGLNGLVSEDAKAVRDKCKELADNLSEHFFRACRYRGDYSCITHGDCWSNNFFFKYSESGQLEDMKLIDFQFCRESTPVHDLSFLFYSGASKDDFDKVEEYLQLYHESFCHYATEFGLNGEDLLPFEILKQDWKQYSLFGALMGIMLWQIKLTDKEQCKEYTEKEGEERSVEHLDSVMGKSHQSSDFKERTGNILIHAVEYGLF</sequence>
<proteinExistence type="predicted"/>
<dbReference type="Proteomes" id="UP000625711">
    <property type="component" value="Unassembled WGS sequence"/>
</dbReference>
<dbReference type="InterPro" id="IPR011009">
    <property type="entry name" value="Kinase-like_dom_sf"/>
</dbReference>
<comment type="caution">
    <text evidence="2">The sequence shown here is derived from an EMBL/GenBank/DDBJ whole genome shotgun (WGS) entry which is preliminary data.</text>
</comment>
<dbReference type="Gene3D" id="3.90.1200.10">
    <property type="match status" value="1"/>
</dbReference>